<comment type="caution">
    <text evidence="1">The sequence shown here is derived from an EMBL/GenBank/DDBJ whole genome shotgun (WGS) entry which is preliminary data.</text>
</comment>
<name>A0A976GBV2_9BURK</name>
<dbReference type="RefSeq" id="WP_306431138.1">
    <property type="nucleotide sequence ID" value="NZ_CP069810.1"/>
</dbReference>
<evidence type="ECO:0000313" key="2">
    <source>
        <dbReference type="Proteomes" id="UP000256862"/>
    </source>
</evidence>
<reference evidence="1 2" key="1">
    <citation type="submission" date="2018-01" db="EMBL/GenBank/DDBJ databases">
        <authorList>
            <person name="Clerissi C."/>
        </authorList>
    </citation>
    <scope>NUCLEOTIDE SEQUENCE [LARGE SCALE GENOMIC DNA]</scope>
    <source>
        <strain evidence="1">Cupriavidus oxalaticus LMG 2235</strain>
    </source>
</reference>
<protein>
    <submittedName>
        <fullName evidence="1">Uncharacterized protein</fullName>
    </submittedName>
</protein>
<proteinExistence type="predicted"/>
<sequence length="76" mass="7966">MSLLRNPYKVLRDLMPDPPLQVGTVVSITGSVASIQLPGGGVAQARGEAAVNDRVFFRDGVIEGPAPTLPIVLIDV</sequence>
<gene>
    <name evidence="1" type="ORF">CO2235_90277</name>
</gene>
<dbReference type="AlphaFoldDB" id="A0A976GBV2"/>
<dbReference type="GeneID" id="303491532"/>
<organism evidence="1 2">
    <name type="scientific">Cupriavidus oxalaticus</name>
    <dbReference type="NCBI Taxonomy" id="96344"/>
    <lineage>
        <taxon>Bacteria</taxon>
        <taxon>Pseudomonadati</taxon>
        <taxon>Pseudomonadota</taxon>
        <taxon>Betaproteobacteria</taxon>
        <taxon>Burkholderiales</taxon>
        <taxon>Burkholderiaceae</taxon>
        <taxon>Cupriavidus</taxon>
    </lineage>
</organism>
<accession>A0A976GBV2</accession>
<dbReference type="EMBL" id="OGUS01000131">
    <property type="protein sequence ID" value="SPC17403.1"/>
    <property type="molecule type" value="Genomic_DNA"/>
</dbReference>
<evidence type="ECO:0000313" key="1">
    <source>
        <dbReference type="EMBL" id="SPC17403.1"/>
    </source>
</evidence>
<dbReference type="Proteomes" id="UP000256862">
    <property type="component" value="Chromosome CO2235"/>
</dbReference>